<dbReference type="KEGG" id="thig:FE785_03885"/>
<name>A0A4P9K5T9_9GAMM</name>
<dbReference type="GO" id="GO:0006935">
    <property type="term" value="P:chemotaxis"/>
    <property type="evidence" value="ECO:0007669"/>
    <property type="project" value="TreeGrafter"/>
</dbReference>
<dbReference type="SUPFAM" id="SSF158472">
    <property type="entry name" value="HAMP domain-like"/>
    <property type="match status" value="1"/>
</dbReference>
<dbReference type="SUPFAM" id="SSF58104">
    <property type="entry name" value="Methyl-accepting chemotaxis protein (MCP) signaling domain"/>
    <property type="match status" value="2"/>
</dbReference>
<keyword evidence="2" id="KW-0488">Methylation</keyword>
<evidence type="ECO:0000256" key="7">
    <source>
        <dbReference type="SAM" id="Phobius"/>
    </source>
</evidence>
<keyword evidence="7" id="KW-0812">Transmembrane</keyword>
<dbReference type="FunFam" id="1.10.287.950:FF:000001">
    <property type="entry name" value="Methyl-accepting chemotaxis sensory transducer"/>
    <property type="match status" value="1"/>
</dbReference>
<comment type="subcellular location">
    <subcellularLocation>
        <location evidence="1">Membrane</location>
    </subcellularLocation>
</comment>
<dbReference type="Gene3D" id="6.10.340.10">
    <property type="match status" value="1"/>
</dbReference>
<keyword evidence="6" id="KW-0175">Coiled coil</keyword>
<feature type="transmembrane region" description="Helical" evidence="7">
    <location>
        <begin position="298"/>
        <end position="316"/>
    </location>
</feature>
<evidence type="ECO:0000313" key="11">
    <source>
        <dbReference type="EMBL" id="QCU89840.1"/>
    </source>
</evidence>
<evidence type="ECO:0000256" key="4">
    <source>
        <dbReference type="ARBA" id="ARBA00029447"/>
    </source>
</evidence>
<comment type="similarity">
    <text evidence="4">Belongs to the methyl-accepting chemotaxis (MCP) protein family.</text>
</comment>
<dbReference type="Gene3D" id="1.10.287.950">
    <property type="entry name" value="Methyl-accepting chemotaxis protein"/>
    <property type="match status" value="1"/>
</dbReference>
<dbReference type="InterPro" id="IPR004089">
    <property type="entry name" value="MCPsignal_dom"/>
</dbReference>
<evidence type="ECO:0000256" key="2">
    <source>
        <dbReference type="ARBA" id="ARBA00022481"/>
    </source>
</evidence>
<dbReference type="Pfam" id="PF00015">
    <property type="entry name" value="MCPsignal"/>
    <property type="match status" value="1"/>
</dbReference>
<dbReference type="Gene3D" id="1.20.1440.210">
    <property type="match status" value="1"/>
</dbReference>
<dbReference type="CDD" id="cd06225">
    <property type="entry name" value="HAMP"/>
    <property type="match status" value="1"/>
</dbReference>
<dbReference type="PANTHER" id="PTHR43531">
    <property type="entry name" value="PROTEIN ICFG"/>
    <property type="match status" value="1"/>
</dbReference>
<feature type="domain" description="HBM" evidence="10">
    <location>
        <begin position="37"/>
        <end position="291"/>
    </location>
</feature>
<evidence type="ECO:0000259" key="10">
    <source>
        <dbReference type="PROSITE" id="PS51753"/>
    </source>
</evidence>
<dbReference type="EMBL" id="CP040602">
    <property type="protein sequence ID" value="QCU89840.1"/>
    <property type="molecule type" value="Genomic_DNA"/>
</dbReference>
<dbReference type="Pfam" id="PF18947">
    <property type="entry name" value="HAMP_2"/>
    <property type="match status" value="1"/>
</dbReference>
<keyword evidence="7" id="KW-1133">Transmembrane helix</keyword>
<evidence type="ECO:0000259" key="9">
    <source>
        <dbReference type="PROSITE" id="PS50885"/>
    </source>
</evidence>
<feature type="coiled-coil region" evidence="6">
    <location>
        <begin position="204"/>
        <end position="282"/>
    </location>
</feature>
<accession>A0A4P9K5T9</accession>
<keyword evidence="3 5" id="KW-0807">Transducer</keyword>
<evidence type="ECO:0000256" key="6">
    <source>
        <dbReference type="SAM" id="Coils"/>
    </source>
</evidence>
<dbReference type="OrthoDB" id="6433966at2"/>
<dbReference type="GO" id="GO:0005886">
    <property type="term" value="C:plasma membrane"/>
    <property type="evidence" value="ECO:0007669"/>
    <property type="project" value="TreeGrafter"/>
</dbReference>
<dbReference type="CDD" id="cd11386">
    <property type="entry name" value="MCP_signal"/>
    <property type="match status" value="1"/>
</dbReference>
<dbReference type="SMART" id="SM00283">
    <property type="entry name" value="MA"/>
    <property type="match status" value="1"/>
</dbReference>
<feature type="domain" description="HAMP" evidence="9">
    <location>
        <begin position="451"/>
        <end position="503"/>
    </location>
</feature>
<dbReference type="SMART" id="SM01358">
    <property type="entry name" value="HBM"/>
    <property type="match status" value="1"/>
</dbReference>
<dbReference type="PROSITE" id="PS51753">
    <property type="entry name" value="HBM"/>
    <property type="match status" value="1"/>
</dbReference>
<dbReference type="InterPro" id="IPR003660">
    <property type="entry name" value="HAMP_dom"/>
</dbReference>
<keyword evidence="12" id="KW-1185">Reference proteome</keyword>
<dbReference type="PANTHER" id="PTHR43531:SF14">
    <property type="entry name" value="METHYL-ACCEPTING CHEMOTAXIS PROTEIN I-RELATED"/>
    <property type="match status" value="1"/>
</dbReference>
<evidence type="ECO:0000256" key="5">
    <source>
        <dbReference type="PROSITE-ProRule" id="PRU00284"/>
    </source>
</evidence>
<dbReference type="GO" id="GO:0007165">
    <property type="term" value="P:signal transduction"/>
    <property type="evidence" value="ECO:0007669"/>
    <property type="project" value="UniProtKB-KW"/>
</dbReference>
<dbReference type="GO" id="GO:0004888">
    <property type="term" value="F:transmembrane signaling receptor activity"/>
    <property type="evidence" value="ECO:0007669"/>
    <property type="project" value="TreeGrafter"/>
</dbReference>
<dbReference type="Pfam" id="PF00672">
    <property type="entry name" value="HAMP"/>
    <property type="match status" value="1"/>
</dbReference>
<dbReference type="PROSITE" id="PS50885">
    <property type="entry name" value="HAMP"/>
    <property type="match status" value="3"/>
</dbReference>
<gene>
    <name evidence="11" type="ORF">FE785_03885</name>
</gene>
<dbReference type="AlphaFoldDB" id="A0A4P9K5T9"/>
<protein>
    <submittedName>
        <fullName evidence="11">HAMP domain-containing protein</fullName>
    </submittedName>
</protein>
<feature type="domain" description="Methyl-accepting transducer" evidence="8">
    <location>
        <begin position="553"/>
        <end position="782"/>
    </location>
</feature>
<dbReference type="SMART" id="SM00304">
    <property type="entry name" value="HAMP"/>
    <property type="match status" value="3"/>
</dbReference>
<dbReference type="Gene3D" id="1.20.120.1530">
    <property type="match status" value="1"/>
</dbReference>
<evidence type="ECO:0000256" key="3">
    <source>
        <dbReference type="ARBA" id="ARBA00023224"/>
    </source>
</evidence>
<feature type="domain" description="HAMP" evidence="9">
    <location>
        <begin position="513"/>
        <end position="548"/>
    </location>
</feature>
<proteinExistence type="inferred from homology"/>
<dbReference type="RefSeq" id="WP_138564517.1">
    <property type="nucleotide sequence ID" value="NZ_CP040602.1"/>
</dbReference>
<keyword evidence="7" id="KW-0472">Membrane</keyword>
<feature type="domain" description="HAMP" evidence="9">
    <location>
        <begin position="318"/>
        <end position="371"/>
    </location>
</feature>
<dbReference type="PROSITE" id="PS50111">
    <property type="entry name" value="CHEMOTAXIS_TRANSDUC_2"/>
    <property type="match status" value="1"/>
</dbReference>
<organism evidence="11 12">
    <name type="scientific">Thiomicrorhabdus sediminis</name>
    <dbReference type="NCBI Taxonomy" id="2580412"/>
    <lineage>
        <taxon>Bacteria</taxon>
        <taxon>Pseudomonadati</taxon>
        <taxon>Pseudomonadota</taxon>
        <taxon>Gammaproteobacteria</taxon>
        <taxon>Thiotrichales</taxon>
        <taxon>Piscirickettsiaceae</taxon>
        <taxon>Thiomicrorhabdus</taxon>
    </lineage>
</organism>
<sequence length="820" mass="90715">MGNISIKNKMMMIPVMVIILLIGLYWLVNSGLNNLDDRTYKASSANSVIKHLAEARISEKNYIQRKDEKYLEELERNIQKGIDITSELEKRFDDPSNLQLTANLNGALVNYQQAFVEYTHVREKSLDAEKQMTISAREVESLANIAREIQKQQREELMQAEPINMSALADKINKASLTNRIIKNLKEIRINEKNYIRRKDEKYIANVNQRLAEINQIIGDLRNDFKRAENKAKMDRLQNALQSYASEFVKFTELREQSIVLMAELTEQARQAEEVATIIRSEQKQQQLEFFSSLDKTFLIAFFVIGLMVLALSTYISRAIIKPIVHLAEVMHEVVNRGQFNLRSEIDQQDEIGQMSKAFDELLNSSQKAIDEANSVLEAVAEGDFEKRMLLSLNGDLQKLQKGVNTSAGKVGFMMDELGKVMDALYNGNFNIEMHEDVTGEFRDKTEQALHSINHTVNGIIDVMNAMKSGDFDQRITVEARGDLLKLKDGVNQSLTELNGAIKDISAIMVAQAKGDLTKKIENHYSGDLAVLSDAINQTATQLVRVVADAVNTANTVAHSAQEVTNGALDLSQRVQEQAASLEETSAAMEEMSATVLNNTENANKAAELSQQVESKAKTGVQVMQKTINAMAQIQESSHKISEIVTLIDGIAFQTNLLALNAAVEAARAGEHGRGFAVVAGEVRALAQKSAEAAKDIKALIEESVSRIDEGTGLASESGEMLDNINASIISVSDMITHIASASEQQAEGIGQVHKAIADIDQVTQQNAALVEETSAAAESMTDSADSLSKDMSFFETGRQIELQADTLMTTRAQLEYKAN</sequence>
<evidence type="ECO:0000256" key="1">
    <source>
        <dbReference type="ARBA" id="ARBA00004370"/>
    </source>
</evidence>
<evidence type="ECO:0000259" key="8">
    <source>
        <dbReference type="PROSITE" id="PS50111"/>
    </source>
</evidence>
<reference evidence="11 12" key="1">
    <citation type="submission" date="2019-05" db="EMBL/GenBank/DDBJ databases">
        <title>Thiomicrorhabdus sediminis sp. nov, a novel sulfur-oxidizing bacterium isolated from coastal sediment.</title>
        <authorList>
            <person name="Liu X."/>
        </authorList>
    </citation>
    <scope>NUCLEOTIDE SEQUENCE [LARGE SCALE GENOMIC DNA]</scope>
    <source>
        <strain evidence="11 12">G1</strain>
    </source>
</reference>
<dbReference type="InterPro" id="IPR051310">
    <property type="entry name" value="MCP_chemotaxis"/>
</dbReference>
<evidence type="ECO:0000313" key="12">
    <source>
        <dbReference type="Proteomes" id="UP000304864"/>
    </source>
</evidence>
<feature type="transmembrane region" description="Helical" evidence="7">
    <location>
        <begin position="12"/>
        <end position="28"/>
    </location>
</feature>
<dbReference type="Proteomes" id="UP000304864">
    <property type="component" value="Chromosome"/>
</dbReference>
<dbReference type="InterPro" id="IPR032255">
    <property type="entry name" value="HBM"/>
</dbReference>